<comment type="caution">
    <text evidence="6">The sequence shown here is derived from an EMBL/GenBank/DDBJ whole genome shotgun (WGS) entry which is preliminary data.</text>
</comment>
<evidence type="ECO:0000313" key="6">
    <source>
        <dbReference type="EMBL" id="MDQ0110644.1"/>
    </source>
</evidence>
<name>A0ABT9TTI3_PAEHA</name>
<dbReference type="RefSeq" id="WP_307199905.1">
    <property type="nucleotide sequence ID" value="NZ_JAUSSU010000001.1"/>
</dbReference>
<sequence>MFIQVDPPALDQTSRELEKGRQKLEGIRSSLRSKMSGLTSSTRYQVDGTYRTIDSLLDTLEDEMSWLASFTSRKGVELEQADRAGEERKGKGFAGFLRALSEANKIAATAVGHFVIGFGKGAWELVKGVAELAFNMSPAVIAYKWIVDPQGQMDAWAARAYMITHPGETWDMLWDMVTTDYKTRVTNGDLKSRSEYWGEMTFNIVSTLAGGGGAAGMAVKGAVKLNQAAKLAAAARAVNASAKAASVTSVTGKTSALTGLGNKAVQGLTGLGNKTVQGLTGLGNKAVGNKAVQGLTGTGRQPKAEVGNGAAPTIRVQDNKNTAGSCVGDPIHTGTGAQVMDQKLLLLHGTQSWPFELLYNSLLLQRGTLGIGWTHNYEMKLDIGEGELTLNWNAARRHTFTLGEEGIYRSADDAVRFDRIIRDETGYTLHVRATSTQYRFALTGELQWQRGETGLRLLAEQEEGRLARLIDELSGQTLHFTYNEEGLLIQVSDGTREVTLTYNDLQHLIRYIEPAGHAVEMNYTEEGQVLEGYIAGSLHFRNTYDDRGCIIAQEEGAGKVMKLAYDTDSLPGYIVTSVIDRSGREEVFVHDAHFRLIERRRSGSRMRFDYNEAGQLLSQTTDSGMSDVEGRSDGEPGEQREVLAFSYDDEGRLLAEIDALGQETRYTYGDGPRPIAMTNALGQTTVYDYDDEGRLVGMARPDGEQACVVYDARGLRVEAVDFGGATRHYRYGEDGRLLVVEDAEGRRTDLAYDASGRVTVMTDATGAVTRHDYDGGDNLIAVTDPLGRRWRMAYDAFDRLVRNEQPSCAATTYTYGVHQKPERIVDPLGRETVLAYDGEGRLVQATDPAGVTQRYEYDADGRLSAVVDGEGNQRTFRFDAADRLQEIRDALGAVERTITYDKAGNPVAVTDGLGVRTTYRYNRLRQLEQVTDALGRETAFAYDAAMRLVETQEAGAAVYRQQYTANSQLAGYIDANGNETTYRYDRSGALIEETRADGGVSTFTYDERGLLTSRTSPSGHTTQLAYDSAGHLTETSDAVGTICYGYNEDGRVTAVEENGARSEREYDAAGQLIRYTDSNGHTIRYAYDGGGRLHVLTYPDGKQVEYRYDESGRLSEVKDWAGRLTRYRYNANGLLIRTERPNRTVEVRQYDAGGRLTLLQDLAKPGIPLQQLRYTYNAIGQIEREDDKQYRYDELKRLVHSASPGRRRWYTYDAGGNLTESGEAADDTQANLTAPSLTVTQTLYYGKDNRLRANGDYPVEMDKEGNLLYVTDGKGMDGYRYDARNRLIQSVKASYEYDAENRRIRLTEGRRDTQYVWDPSQTLDGLDHMLMELDGDGKVRAYYIYGHGLIGREDAAGNYRAYLYDARGSTTLLTDEMGRVTDRYTYGPYGEEEAHEGLTNQPYRYNGRDGVMTDSDGLVYMRARYYHVQLKRFLNRDVIRGDVSDGQTFNRYAYVNGDPVNYIDPLGLFKCEGTGSAKKPGGYQQGDVDEHGYLSPGDNRALGNRNIASDNRIQSHHPIQNEWAKRWAKENGFDYNENKAPAVLLPSSSGYSHAMISAAQRQRRKLEGFDMDIRYEFNVSYRELINAGVDEKTARKVIGDAYKYFDSLGGFVK</sequence>
<feature type="domain" description="DUF6531" evidence="4">
    <location>
        <begin position="328"/>
        <end position="400"/>
    </location>
</feature>
<dbReference type="NCBIfam" id="TIGR01643">
    <property type="entry name" value="YD_repeat_2x"/>
    <property type="match status" value="14"/>
</dbReference>
<feature type="domain" description="Teneurin-like YD-shell" evidence="5">
    <location>
        <begin position="1184"/>
        <end position="1460"/>
    </location>
</feature>
<reference evidence="6 7" key="1">
    <citation type="submission" date="2023-07" db="EMBL/GenBank/DDBJ databases">
        <title>Sorghum-associated microbial communities from plants grown in Nebraska, USA.</title>
        <authorList>
            <person name="Schachtman D."/>
        </authorList>
    </citation>
    <scope>NUCLEOTIDE SEQUENCE [LARGE SCALE GENOMIC DNA]</scope>
    <source>
        <strain evidence="6 7">CC482</strain>
    </source>
</reference>
<dbReference type="InterPro" id="IPR011044">
    <property type="entry name" value="Quino_amine_DH_bsu"/>
</dbReference>
<evidence type="ECO:0000259" key="5">
    <source>
        <dbReference type="Pfam" id="PF25023"/>
    </source>
</evidence>
<dbReference type="InterPro" id="IPR006530">
    <property type="entry name" value="YD"/>
</dbReference>
<dbReference type="SUPFAM" id="SSF50969">
    <property type="entry name" value="YVTN repeat-like/Quinoprotein amine dehydrogenase"/>
    <property type="match status" value="1"/>
</dbReference>
<dbReference type="Pfam" id="PF25023">
    <property type="entry name" value="TEN_YD-shell"/>
    <property type="match status" value="2"/>
</dbReference>
<dbReference type="InterPro" id="IPR056823">
    <property type="entry name" value="TEN-like_YD-shell"/>
</dbReference>
<keyword evidence="1" id="KW-0677">Repeat</keyword>
<evidence type="ECO:0000256" key="1">
    <source>
        <dbReference type="ARBA" id="ARBA00022737"/>
    </source>
</evidence>
<dbReference type="Proteomes" id="UP001229346">
    <property type="component" value="Unassembled WGS sequence"/>
</dbReference>
<dbReference type="PANTHER" id="PTHR32305">
    <property type="match status" value="1"/>
</dbReference>
<dbReference type="Gene3D" id="2.180.10.10">
    <property type="entry name" value="RHS repeat-associated core"/>
    <property type="match status" value="3"/>
</dbReference>
<evidence type="ECO:0000259" key="4">
    <source>
        <dbReference type="Pfam" id="PF20148"/>
    </source>
</evidence>
<dbReference type="Pfam" id="PF05593">
    <property type="entry name" value="RHS_repeat"/>
    <property type="match status" value="8"/>
</dbReference>
<feature type="domain" description="Tox-SHH" evidence="3">
    <location>
        <begin position="1510"/>
        <end position="1606"/>
    </location>
</feature>
<evidence type="ECO:0000259" key="3">
    <source>
        <dbReference type="Pfam" id="PF15652"/>
    </source>
</evidence>
<dbReference type="NCBIfam" id="TIGR03696">
    <property type="entry name" value="Rhs_assc_core"/>
    <property type="match status" value="1"/>
</dbReference>
<keyword evidence="7" id="KW-1185">Reference proteome</keyword>
<proteinExistence type="predicted"/>
<dbReference type="Pfam" id="PF20148">
    <property type="entry name" value="DUF6531"/>
    <property type="match status" value="1"/>
</dbReference>
<gene>
    <name evidence="6" type="ORF">J2T15_000060</name>
</gene>
<organism evidence="6 7">
    <name type="scientific">Paenibacillus harenae</name>
    <dbReference type="NCBI Taxonomy" id="306543"/>
    <lineage>
        <taxon>Bacteria</taxon>
        <taxon>Bacillati</taxon>
        <taxon>Bacillota</taxon>
        <taxon>Bacilli</taxon>
        <taxon>Bacillales</taxon>
        <taxon>Paenibacillaceae</taxon>
        <taxon>Paenibacillus</taxon>
    </lineage>
</organism>
<accession>A0ABT9TTI3</accession>
<feature type="domain" description="Teneurin-like YD-shell" evidence="5">
    <location>
        <begin position="1024"/>
        <end position="1118"/>
    </location>
</feature>
<dbReference type="InterPro" id="IPR028900">
    <property type="entry name" value="Tox-SHH_dom"/>
</dbReference>
<dbReference type="InterPro" id="IPR050708">
    <property type="entry name" value="T6SS_VgrG/RHS"/>
</dbReference>
<evidence type="ECO:0000256" key="2">
    <source>
        <dbReference type="SAM" id="MobiDB-lite"/>
    </source>
</evidence>
<feature type="region of interest" description="Disordered" evidence="2">
    <location>
        <begin position="1479"/>
        <end position="1515"/>
    </location>
</feature>
<evidence type="ECO:0000313" key="7">
    <source>
        <dbReference type="Proteomes" id="UP001229346"/>
    </source>
</evidence>
<dbReference type="InterPro" id="IPR031325">
    <property type="entry name" value="RHS_repeat"/>
</dbReference>
<dbReference type="InterPro" id="IPR022385">
    <property type="entry name" value="Rhs_assc_core"/>
</dbReference>
<dbReference type="Gene3D" id="3.90.930.1">
    <property type="match status" value="1"/>
</dbReference>
<dbReference type="InterPro" id="IPR045351">
    <property type="entry name" value="DUF6531"/>
</dbReference>
<dbReference type="EMBL" id="JAUSSU010000001">
    <property type="protein sequence ID" value="MDQ0110644.1"/>
    <property type="molecule type" value="Genomic_DNA"/>
</dbReference>
<dbReference type="Pfam" id="PF15652">
    <property type="entry name" value="Tox-SHH"/>
    <property type="match status" value="1"/>
</dbReference>
<dbReference type="PANTHER" id="PTHR32305:SF15">
    <property type="entry name" value="PROTEIN RHSA-RELATED"/>
    <property type="match status" value="1"/>
</dbReference>
<protein>
    <submittedName>
        <fullName evidence="6">RHS repeat-associated protein</fullName>
    </submittedName>
</protein>